<organism evidence="12 13">
    <name type="scientific">Streptomyces zagrosensis</name>
    <dbReference type="NCBI Taxonomy" id="1042984"/>
    <lineage>
        <taxon>Bacteria</taxon>
        <taxon>Bacillati</taxon>
        <taxon>Actinomycetota</taxon>
        <taxon>Actinomycetes</taxon>
        <taxon>Kitasatosporales</taxon>
        <taxon>Streptomycetaceae</taxon>
        <taxon>Streptomyces</taxon>
    </lineage>
</organism>
<dbReference type="Gene3D" id="3.40.50.150">
    <property type="entry name" value="Vaccinia Virus protein VP39"/>
    <property type="match status" value="1"/>
</dbReference>
<keyword evidence="7 12" id="KW-0808">Transferase</keyword>
<dbReference type="CDD" id="cd02440">
    <property type="entry name" value="AdoMet_MTases"/>
    <property type="match status" value="1"/>
</dbReference>
<dbReference type="InterPro" id="IPR000682">
    <property type="entry name" value="PCMT"/>
</dbReference>
<evidence type="ECO:0000313" key="13">
    <source>
        <dbReference type="Proteomes" id="UP000588098"/>
    </source>
</evidence>
<dbReference type="PANTHER" id="PTHR11579">
    <property type="entry name" value="PROTEIN-L-ISOASPARTATE O-METHYLTRANSFERASE"/>
    <property type="match status" value="1"/>
</dbReference>
<evidence type="ECO:0000256" key="11">
    <source>
        <dbReference type="ARBA" id="ARBA00031350"/>
    </source>
</evidence>
<evidence type="ECO:0000256" key="6">
    <source>
        <dbReference type="ARBA" id="ARBA00022603"/>
    </source>
</evidence>
<comment type="caution">
    <text evidence="12">The sequence shown here is derived from an EMBL/GenBank/DDBJ whole genome shotgun (WGS) entry which is preliminary data.</text>
</comment>
<proteinExistence type="inferred from homology"/>
<keyword evidence="13" id="KW-1185">Reference proteome</keyword>
<reference evidence="12 13" key="1">
    <citation type="submission" date="2020-08" db="EMBL/GenBank/DDBJ databases">
        <title>Genomic Encyclopedia of Type Strains, Phase III (KMG-III): the genomes of soil and plant-associated and newly described type strains.</title>
        <authorList>
            <person name="Whitman W."/>
        </authorList>
    </citation>
    <scope>NUCLEOTIDE SEQUENCE [LARGE SCALE GENOMIC DNA]</scope>
    <source>
        <strain evidence="12 13">CECT 8305</strain>
    </source>
</reference>
<dbReference type="RefSeq" id="WP_184576068.1">
    <property type="nucleotide sequence ID" value="NZ_JACHJL010000016.1"/>
</dbReference>
<dbReference type="AlphaFoldDB" id="A0A7W9V215"/>
<keyword evidence="6 12" id="KW-0489">Methyltransferase</keyword>
<evidence type="ECO:0000256" key="2">
    <source>
        <dbReference type="ARBA" id="ARBA00005369"/>
    </source>
</evidence>
<keyword evidence="8" id="KW-0949">S-adenosyl-L-methionine</keyword>
<evidence type="ECO:0000256" key="7">
    <source>
        <dbReference type="ARBA" id="ARBA00022679"/>
    </source>
</evidence>
<dbReference type="InterPro" id="IPR029063">
    <property type="entry name" value="SAM-dependent_MTases_sf"/>
</dbReference>
<gene>
    <name evidence="12" type="ORF">FHS42_005443</name>
</gene>
<comment type="subcellular location">
    <subcellularLocation>
        <location evidence="1">Cytoplasm</location>
    </subcellularLocation>
</comment>
<dbReference type="PROSITE" id="PS01279">
    <property type="entry name" value="PCMT"/>
    <property type="match status" value="1"/>
</dbReference>
<sequence length="301" mass="33345">MSTDPGYWRHACARSIDTYAPGYFHQRPWLREDFLATPREQFVPDLVWWPDARDDGLYPQLDRTVRPRQWLEAVYRPLAALITQMDDGQTPAANGPASGTFTSSISCPSIVVDMLHHLDPQPGENVLEIGAGTGYSAALLARRLGPRRLVTMEIDAALAQEAAQRLLRLDPALEVLVVTGDGELGYPPRAPYDRIVSTAAVRTIPPAWLHQVRHGGTILTPIDTPYGHDALLTLTCDGAGSATGHLIKPVAFMKLRGQRHQPPWKNLGWPKELPVADAPPWKHHRVTAGPTGQRIYVHRAR</sequence>
<evidence type="ECO:0000256" key="10">
    <source>
        <dbReference type="ARBA" id="ARBA00031323"/>
    </source>
</evidence>
<dbReference type="Pfam" id="PF01135">
    <property type="entry name" value="PCMT"/>
    <property type="match status" value="1"/>
</dbReference>
<accession>A0A7W9V215</accession>
<comment type="similarity">
    <text evidence="2">Belongs to the methyltransferase superfamily. L-isoaspartyl/D-aspartyl protein methyltransferase family.</text>
</comment>
<dbReference type="PANTHER" id="PTHR11579:SF0">
    <property type="entry name" value="PROTEIN-L-ISOASPARTATE(D-ASPARTATE) O-METHYLTRANSFERASE"/>
    <property type="match status" value="1"/>
</dbReference>
<evidence type="ECO:0000256" key="4">
    <source>
        <dbReference type="ARBA" id="ARBA00013346"/>
    </source>
</evidence>
<dbReference type="SUPFAM" id="SSF53335">
    <property type="entry name" value="S-adenosyl-L-methionine-dependent methyltransferases"/>
    <property type="match status" value="1"/>
</dbReference>
<dbReference type="GO" id="GO:0004719">
    <property type="term" value="F:protein-L-isoaspartate (D-aspartate) O-methyltransferase activity"/>
    <property type="evidence" value="ECO:0007669"/>
    <property type="project" value="UniProtKB-EC"/>
</dbReference>
<evidence type="ECO:0000256" key="1">
    <source>
        <dbReference type="ARBA" id="ARBA00004496"/>
    </source>
</evidence>
<keyword evidence="5" id="KW-0963">Cytoplasm</keyword>
<evidence type="ECO:0000313" key="12">
    <source>
        <dbReference type="EMBL" id="MBB5938354.1"/>
    </source>
</evidence>
<protein>
    <recommendedName>
        <fullName evidence="4">Protein-L-isoaspartate O-methyltransferase</fullName>
        <ecNumber evidence="3">2.1.1.77</ecNumber>
    </recommendedName>
    <alternativeName>
        <fullName evidence="11">L-isoaspartyl protein carboxyl methyltransferase</fullName>
    </alternativeName>
    <alternativeName>
        <fullName evidence="9">Protein L-isoaspartyl methyltransferase</fullName>
    </alternativeName>
    <alternativeName>
        <fullName evidence="10">Protein-beta-aspartate methyltransferase</fullName>
    </alternativeName>
</protein>
<dbReference type="Proteomes" id="UP000588098">
    <property type="component" value="Unassembled WGS sequence"/>
</dbReference>
<dbReference type="GO" id="GO:0032259">
    <property type="term" value="P:methylation"/>
    <property type="evidence" value="ECO:0007669"/>
    <property type="project" value="UniProtKB-KW"/>
</dbReference>
<evidence type="ECO:0000256" key="3">
    <source>
        <dbReference type="ARBA" id="ARBA00011890"/>
    </source>
</evidence>
<evidence type="ECO:0000256" key="9">
    <source>
        <dbReference type="ARBA" id="ARBA00030757"/>
    </source>
</evidence>
<name>A0A7W9V215_9ACTN</name>
<evidence type="ECO:0000256" key="5">
    <source>
        <dbReference type="ARBA" id="ARBA00022490"/>
    </source>
</evidence>
<dbReference type="EC" id="2.1.1.77" evidence="3"/>
<dbReference type="EMBL" id="JACHJL010000016">
    <property type="protein sequence ID" value="MBB5938354.1"/>
    <property type="molecule type" value="Genomic_DNA"/>
</dbReference>
<evidence type="ECO:0000256" key="8">
    <source>
        <dbReference type="ARBA" id="ARBA00022691"/>
    </source>
</evidence>
<dbReference type="GO" id="GO:0005737">
    <property type="term" value="C:cytoplasm"/>
    <property type="evidence" value="ECO:0007669"/>
    <property type="project" value="UniProtKB-SubCell"/>
</dbReference>